<dbReference type="RefSeq" id="WP_267675415.1">
    <property type="nucleotide sequence ID" value="NZ_CP113088.1"/>
</dbReference>
<dbReference type="EMBL" id="CP113088">
    <property type="protein sequence ID" value="WAC00867.1"/>
    <property type="molecule type" value="Genomic_DNA"/>
</dbReference>
<dbReference type="Proteomes" id="UP001164705">
    <property type="component" value="Chromosome"/>
</dbReference>
<name>A0A9E8MUF0_9FLAO</name>
<organism evidence="2 3">
    <name type="scientific">Lacinutrix neustonica</name>
    <dbReference type="NCBI Taxonomy" id="2980107"/>
    <lineage>
        <taxon>Bacteria</taxon>
        <taxon>Pseudomonadati</taxon>
        <taxon>Bacteroidota</taxon>
        <taxon>Flavobacteriia</taxon>
        <taxon>Flavobacteriales</taxon>
        <taxon>Flavobacteriaceae</taxon>
        <taxon>Lacinutrix</taxon>
    </lineage>
</organism>
<feature type="signal peptide" evidence="1">
    <location>
        <begin position="1"/>
        <end position="22"/>
    </location>
</feature>
<dbReference type="KEGG" id="lnu:N7U66_11490"/>
<evidence type="ECO:0000313" key="2">
    <source>
        <dbReference type="EMBL" id="WAC00867.1"/>
    </source>
</evidence>
<keyword evidence="3" id="KW-1185">Reference proteome</keyword>
<evidence type="ECO:0000256" key="1">
    <source>
        <dbReference type="SAM" id="SignalP"/>
    </source>
</evidence>
<dbReference type="NCBIfam" id="NF047659">
    <property type="entry name" value="THC0290_0291_fam"/>
    <property type="match status" value="1"/>
</dbReference>
<accession>A0A9E8MUF0</accession>
<gene>
    <name evidence="2" type="ORF">N7U66_11490</name>
</gene>
<protein>
    <submittedName>
        <fullName evidence="2">Glutamate dehydrogenase</fullName>
    </submittedName>
</protein>
<proteinExistence type="predicted"/>
<reference evidence="2" key="1">
    <citation type="submission" date="2022-11" db="EMBL/GenBank/DDBJ databases">
        <title>Lacinutrix neustonica HL-RS19T sp. nov., isolated from the surface microlayer sample of brackish Lake Shihwa.</title>
        <authorList>
            <person name="Choi J.Y."/>
            <person name="Hwang C.Y."/>
        </authorList>
    </citation>
    <scope>NUCLEOTIDE SEQUENCE</scope>
    <source>
        <strain evidence="2">HL-RS19</strain>
    </source>
</reference>
<keyword evidence="1" id="KW-0732">Signal</keyword>
<dbReference type="AlphaFoldDB" id="A0A9E8MUF0"/>
<feature type="chain" id="PRO_5039353580" evidence="1">
    <location>
        <begin position="23"/>
        <end position="275"/>
    </location>
</feature>
<evidence type="ECO:0000313" key="3">
    <source>
        <dbReference type="Proteomes" id="UP001164705"/>
    </source>
</evidence>
<sequence length="275" mass="31432">MFKTKQIVVLFFICFAMQTAKAQLGFSHELGIIAGPVAMKSDFGVRSDFETNTENTGFGIGLVHYINFAYRADCNCYTTDNYFNDHFKLRTELSWNKTKLEHVGEFVAPNKTSEESNRLRAHTGEANNFDIGMQLEFFPLSIRSFQAFGYKFAPFVSLGAHYVAYNPKVNTDYGNGNAQDFSNFYSPWYADNPYNADTNPNGLQIPVDPSSGSTWSIVSSVGVRYKISPLADIMLDLRGQYYFSDWVDGLNHELEYNKNNDWLVWLNFGYIYYLN</sequence>